<evidence type="ECO:0000256" key="1">
    <source>
        <dbReference type="ARBA" id="ARBA00004141"/>
    </source>
</evidence>
<name>A0A4S8SUD7_AURPU</name>
<evidence type="ECO:0000256" key="7">
    <source>
        <dbReference type="SAM" id="Phobius"/>
    </source>
</evidence>
<organism evidence="9 10">
    <name type="scientific">Aureobasidium pullulans</name>
    <name type="common">Black yeast</name>
    <name type="synonym">Pullularia pullulans</name>
    <dbReference type="NCBI Taxonomy" id="5580"/>
    <lineage>
        <taxon>Eukaryota</taxon>
        <taxon>Fungi</taxon>
        <taxon>Dikarya</taxon>
        <taxon>Ascomycota</taxon>
        <taxon>Pezizomycotina</taxon>
        <taxon>Dothideomycetes</taxon>
        <taxon>Dothideomycetidae</taxon>
        <taxon>Dothideales</taxon>
        <taxon>Saccotheciaceae</taxon>
        <taxon>Aureobasidium</taxon>
    </lineage>
</organism>
<dbReference type="PROSITE" id="PS50850">
    <property type="entry name" value="MFS"/>
    <property type="match status" value="1"/>
</dbReference>
<dbReference type="InterPro" id="IPR036259">
    <property type="entry name" value="MFS_trans_sf"/>
</dbReference>
<feature type="transmembrane region" description="Helical" evidence="7">
    <location>
        <begin position="330"/>
        <end position="352"/>
    </location>
</feature>
<keyword evidence="4 7" id="KW-1133">Transmembrane helix</keyword>
<evidence type="ECO:0000256" key="2">
    <source>
        <dbReference type="ARBA" id="ARBA00022448"/>
    </source>
</evidence>
<dbReference type="PANTHER" id="PTHR43791">
    <property type="entry name" value="PERMEASE-RELATED"/>
    <property type="match status" value="1"/>
</dbReference>
<keyword evidence="5 7" id="KW-0472">Membrane</keyword>
<dbReference type="EMBL" id="QZAF01000059">
    <property type="protein sequence ID" value="THV74561.1"/>
    <property type="molecule type" value="Genomic_DNA"/>
</dbReference>
<sequence>MKQCKLKKIATVSIIHLTIRRRERSLLREEWHGAKARDETWFVVSKHYSSNTSDLLTDCFVMTYCCACYFFNYLDRQAFPNAYVSGLREDLGLVANGYSILLSMFSADSVVGHIPHALLIQKIAPRIYLPLNLVLWSGVTMCLAACKTYEGLCAARFFQGFLEASIYAGSMYVFGSWYKPSELSKRAAIFTAVGQLGSLFAGIMMTAMNQSLHGNSGLKGWQWVFLINGLMGIPVGVFGFFFFPDLPETTKASYLSREEVQLAVERLPVKKLDSHDIHWRTLLPKVLKSPYIYILAGLSVVGGMLEAFAFQGMFLLWLKHNRARFTQTAITTYPLGIQAVAIVSQICAGIFIDKTGQRIPMVVFAAAMQLITAILLLQPHLTDAGVFTAHYLSATSFIVNPVMYGWANSILQRLGDDAVRSVVLYTMSMSGLLLYTFWGIVIYPATDVPYWKKGAITMVVVCFAYVAVAFGVKRLDGKTKSSQFNNSDDEAVGEVVSERRMTKIG</sequence>
<feature type="transmembrane region" description="Helical" evidence="7">
    <location>
        <begin position="187"/>
        <end position="208"/>
    </location>
</feature>
<keyword evidence="2" id="KW-0813">Transport</keyword>
<keyword evidence="3 7" id="KW-0812">Transmembrane</keyword>
<feature type="domain" description="Major facilitator superfamily (MFS) profile" evidence="8">
    <location>
        <begin position="61"/>
        <end position="505"/>
    </location>
</feature>
<dbReference type="GO" id="GO:0015233">
    <property type="term" value="F:pantothenate transmembrane transporter activity"/>
    <property type="evidence" value="ECO:0007669"/>
    <property type="project" value="TreeGrafter"/>
</dbReference>
<evidence type="ECO:0000256" key="6">
    <source>
        <dbReference type="ARBA" id="ARBA00037968"/>
    </source>
</evidence>
<dbReference type="AlphaFoldDB" id="A0A4S8SUD7"/>
<proteinExistence type="inferred from homology"/>
<feature type="transmembrane region" description="Helical" evidence="7">
    <location>
        <begin position="455"/>
        <end position="472"/>
    </location>
</feature>
<evidence type="ECO:0000256" key="4">
    <source>
        <dbReference type="ARBA" id="ARBA00022989"/>
    </source>
</evidence>
<dbReference type="FunFam" id="1.20.1250.20:FF:000065">
    <property type="entry name" value="Putative MFS pantothenate transporter"/>
    <property type="match status" value="1"/>
</dbReference>
<comment type="similarity">
    <text evidence="6">Belongs to the major facilitator superfamily. Allantoate permease family.</text>
</comment>
<feature type="transmembrane region" description="Helical" evidence="7">
    <location>
        <begin position="359"/>
        <end position="377"/>
    </location>
</feature>
<feature type="transmembrane region" description="Helical" evidence="7">
    <location>
        <begin position="291"/>
        <end position="318"/>
    </location>
</feature>
<protein>
    <submittedName>
        <fullName evidence="9">Pantothenate transporter-like protein</fullName>
    </submittedName>
</protein>
<evidence type="ECO:0000256" key="5">
    <source>
        <dbReference type="ARBA" id="ARBA00023136"/>
    </source>
</evidence>
<dbReference type="GO" id="GO:0005886">
    <property type="term" value="C:plasma membrane"/>
    <property type="evidence" value="ECO:0007669"/>
    <property type="project" value="TreeGrafter"/>
</dbReference>
<accession>A0A4S8SUD7</accession>
<comment type="subcellular location">
    <subcellularLocation>
        <location evidence="1">Membrane</location>
        <topology evidence="1">Multi-pass membrane protein</topology>
    </subcellularLocation>
</comment>
<feature type="transmembrane region" description="Helical" evidence="7">
    <location>
        <begin position="389"/>
        <end position="410"/>
    </location>
</feature>
<feature type="transmembrane region" description="Helical" evidence="7">
    <location>
        <begin position="220"/>
        <end position="243"/>
    </location>
</feature>
<evidence type="ECO:0000313" key="9">
    <source>
        <dbReference type="EMBL" id="THV74561.1"/>
    </source>
</evidence>
<dbReference type="PANTHER" id="PTHR43791:SF4">
    <property type="entry name" value="PANTOTHENATE TRANSPORTER FEN2"/>
    <property type="match status" value="1"/>
</dbReference>
<dbReference type="Pfam" id="PF07690">
    <property type="entry name" value="MFS_1"/>
    <property type="match status" value="1"/>
</dbReference>
<evidence type="ECO:0000313" key="10">
    <source>
        <dbReference type="Proteomes" id="UP000304951"/>
    </source>
</evidence>
<evidence type="ECO:0000259" key="8">
    <source>
        <dbReference type="PROSITE" id="PS50850"/>
    </source>
</evidence>
<dbReference type="InterPro" id="IPR020846">
    <property type="entry name" value="MFS_dom"/>
</dbReference>
<dbReference type="Gene3D" id="1.20.1250.20">
    <property type="entry name" value="MFS general substrate transporter like domains"/>
    <property type="match status" value="1"/>
</dbReference>
<reference evidence="9 10" key="1">
    <citation type="submission" date="2018-10" db="EMBL/GenBank/DDBJ databases">
        <title>Fifty Aureobasidium pullulans genomes reveal a recombining polyextremotolerant generalist.</title>
        <authorList>
            <person name="Gostincar C."/>
            <person name="Turk M."/>
            <person name="Zajc J."/>
            <person name="Gunde-Cimerman N."/>
        </authorList>
    </citation>
    <scope>NUCLEOTIDE SEQUENCE [LARGE SCALE GENOMIC DNA]</scope>
    <source>
        <strain evidence="9 10">EXF-11900</strain>
    </source>
</reference>
<evidence type="ECO:0000256" key="3">
    <source>
        <dbReference type="ARBA" id="ARBA00022692"/>
    </source>
</evidence>
<dbReference type="InterPro" id="IPR011701">
    <property type="entry name" value="MFS"/>
</dbReference>
<dbReference type="SUPFAM" id="SSF103473">
    <property type="entry name" value="MFS general substrate transporter"/>
    <property type="match status" value="1"/>
</dbReference>
<comment type="caution">
    <text evidence="9">The sequence shown here is derived from an EMBL/GenBank/DDBJ whole genome shotgun (WGS) entry which is preliminary data.</text>
</comment>
<dbReference type="Proteomes" id="UP000304951">
    <property type="component" value="Unassembled WGS sequence"/>
</dbReference>
<feature type="transmembrane region" description="Helical" evidence="7">
    <location>
        <begin position="422"/>
        <end position="443"/>
    </location>
</feature>
<gene>
    <name evidence="9" type="ORF">D6D28_02471</name>
</gene>
<dbReference type="GO" id="GO:0098717">
    <property type="term" value="P:pantothenate import across plasma membrane"/>
    <property type="evidence" value="ECO:0007669"/>
    <property type="project" value="TreeGrafter"/>
</dbReference>